<organism evidence="3 4">
    <name type="scientific">Streptomyces himastatinicus ATCC 53653</name>
    <dbReference type="NCBI Taxonomy" id="457427"/>
    <lineage>
        <taxon>Bacteria</taxon>
        <taxon>Bacillati</taxon>
        <taxon>Actinomycetota</taxon>
        <taxon>Actinomycetes</taxon>
        <taxon>Kitasatosporales</taxon>
        <taxon>Streptomycetaceae</taxon>
        <taxon>Streptomyces</taxon>
        <taxon>Streptomyces violaceusniger group</taxon>
    </lineage>
</organism>
<accession>D9WBL0</accession>
<dbReference type="HOGENOM" id="CLU_572257_0_0_11"/>
<dbReference type="STRING" id="457427.SSOG_04680"/>
<evidence type="ECO:0000259" key="2">
    <source>
        <dbReference type="PROSITE" id="PS50006"/>
    </source>
</evidence>
<evidence type="ECO:0000313" key="3">
    <source>
        <dbReference type="EMBL" id="EFL24966.1"/>
    </source>
</evidence>
<name>D9WBL0_9ACTN</name>
<dbReference type="AlphaFoldDB" id="D9WBL0"/>
<gene>
    <name evidence="3" type="ORF">SSOG_04680</name>
</gene>
<dbReference type="Gene3D" id="2.60.200.20">
    <property type="match status" value="1"/>
</dbReference>
<proteinExistence type="predicted"/>
<dbReference type="InterPro" id="IPR000253">
    <property type="entry name" value="FHA_dom"/>
</dbReference>
<dbReference type="SUPFAM" id="SSF49879">
    <property type="entry name" value="SMAD/FHA domain"/>
    <property type="match status" value="1"/>
</dbReference>
<dbReference type="Pfam" id="PF12770">
    <property type="entry name" value="CHAT"/>
    <property type="match status" value="1"/>
</dbReference>
<dbReference type="EMBL" id="GG657754">
    <property type="protein sequence ID" value="EFL24966.1"/>
    <property type="molecule type" value="Genomic_DNA"/>
</dbReference>
<dbReference type="InterPro" id="IPR008984">
    <property type="entry name" value="SMAD_FHA_dom_sf"/>
</dbReference>
<dbReference type="PROSITE" id="PS50006">
    <property type="entry name" value="FHA_DOMAIN"/>
    <property type="match status" value="1"/>
</dbReference>
<evidence type="ECO:0000313" key="4">
    <source>
        <dbReference type="Proteomes" id="UP000003963"/>
    </source>
</evidence>
<keyword evidence="1" id="KW-0597">Phosphoprotein</keyword>
<feature type="domain" description="FHA" evidence="2">
    <location>
        <begin position="402"/>
        <end position="455"/>
    </location>
</feature>
<dbReference type="CDD" id="cd00060">
    <property type="entry name" value="FHA"/>
    <property type="match status" value="1"/>
</dbReference>
<reference evidence="3 4" key="1">
    <citation type="submission" date="2009-02" db="EMBL/GenBank/DDBJ databases">
        <title>Annotation of Streptomyces hygroscopicus strain ATCC 53653.</title>
        <authorList>
            <consortium name="The Broad Institute Genome Sequencing Platform"/>
            <consortium name="Broad Institute Microbial Sequencing Center"/>
            <person name="Fischbach M."/>
            <person name="Godfrey P."/>
            <person name="Ward D."/>
            <person name="Young S."/>
            <person name="Zeng Q."/>
            <person name="Koehrsen M."/>
            <person name="Alvarado L."/>
            <person name="Berlin A.M."/>
            <person name="Bochicchio J."/>
            <person name="Borenstein D."/>
            <person name="Chapman S.B."/>
            <person name="Chen Z."/>
            <person name="Engels R."/>
            <person name="Freedman E."/>
            <person name="Gellesch M."/>
            <person name="Goldberg J."/>
            <person name="Griggs A."/>
            <person name="Gujja S."/>
            <person name="Heilman E.R."/>
            <person name="Heiman D.I."/>
            <person name="Hepburn T.A."/>
            <person name="Howarth C."/>
            <person name="Jen D."/>
            <person name="Larson L."/>
            <person name="Lewis B."/>
            <person name="Mehta T."/>
            <person name="Park D."/>
            <person name="Pearson M."/>
            <person name="Richards J."/>
            <person name="Roberts A."/>
            <person name="Saif S."/>
            <person name="Shea T.D."/>
            <person name="Shenoy N."/>
            <person name="Sisk P."/>
            <person name="Stolte C."/>
            <person name="Sykes S.N."/>
            <person name="Thomson T."/>
            <person name="Walk T."/>
            <person name="White J."/>
            <person name="Yandava C."/>
            <person name="Straight P."/>
            <person name="Clardy J."/>
            <person name="Hung D."/>
            <person name="Kolter R."/>
            <person name="Mekalanos J."/>
            <person name="Walker S."/>
            <person name="Walsh C.T."/>
            <person name="Wieland-Brown L.C."/>
            <person name="Haas B."/>
            <person name="Nusbaum C."/>
            <person name="Birren B."/>
        </authorList>
    </citation>
    <scope>NUCLEOTIDE SEQUENCE [LARGE SCALE GENOMIC DNA]</scope>
    <source>
        <strain evidence="3 4">ATCC 53653</strain>
    </source>
</reference>
<dbReference type="Proteomes" id="UP000003963">
    <property type="component" value="Unassembled WGS sequence"/>
</dbReference>
<evidence type="ECO:0000256" key="1">
    <source>
        <dbReference type="ARBA" id="ARBA00022553"/>
    </source>
</evidence>
<keyword evidence="4" id="KW-1185">Reference proteome</keyword>
<dbReference type="Pfam" id="PF00498">
    <property type="entry name" value="FHA"/>
    <property type="match status" value="1"/>
</dbReference>
<sequence length="477" mass="52045">MAGSRGSRQVLSTDVTGRGRWWLQMADYFVEPARFAAPAVAELTQQARLLRLIPGTANSLGFARPKAREQLVEFGRTAFRVLSDGAKGELPERGRFAAHLLSAVLLPQDRLWLPADGPASQVPWEAARDDEGNWLCRDPALSLVHRTRWGVYARPEHVAPARPSVLVATAMPRGLPSANVELQRQQLTALATRFEHAEGMFHWSENRDLGLIRQEVAERRCDILHVVAHGRPGKILWEDQHHAVVPYEAEEFCDQLAGLRLSLVVLSVCDSASPPPRGRSLAASITDRLAHAAVGMRATLDESAAALFVGAFYEGLLAHPGTSLDEMVHRGRQALCQASTEGKVDAVQWVLPTLVCRDGALRFSAGRSQRPQATPIPPVVPRSPAELRLPDGSRIPLVRARTMIGRSNRADITLSCSSVRPFHAVIEATPGGYELRDLSIGSSSVNGAWADQIGLSNDDLLAFGSFVCRFVMEESGD</sequence>
<protein>
    <submittedName>
        <fullName evidence="3">Putative FHA domain protein</fullName>
    </submittedName>
</protein>
<dbReference type="InterPro" id="IPR024983">
    <property type="entry name" value="CHAT_dom"/>
</dbReference>